<organism evidence="2">
    <name type="scientific">Lysobacter firmicutimachus</name>
    <dbReference type="NCBI Taxonomy" id="1792846"/>
    <lineage>
        <taxon>Bacteria</taxon>
        <taxon>Pseudomonadati</taxon>
        <taxon>Pseudomonadota</taxon>
        <taxon>Gammaproteobacteria</taxon>
        <taxon>Lysobacterales</taxon>
        <taxon>Lysobacteraceae</taxon>
        <taxon>Lysobacter</taxon>
    </lineage>
</organism>
<dbReference type="NCBIfam" id="NF045611">
    <property type="entry name" value="small_CydP"/>
    <property type="match status" value="1"/>
</dbReference>
<reference evidence="2" key="1">
    <citation type="submission" date="2024-06" db="EMBL/GenBank/DDBJ databases">
        <authorList>
            <person name="Li S."/>
        </authorList>
    </citation>
    <scope>NUCLEOTIDE SEQUENCE</scope>
    <source>
        <strain evidence="2">SR10</strain>
    </source>
</reference>
<dbReference type="InterPro" id="IPR054636">
    <property type="entry name" value="CydP"/>
</dbReference>
<proteinExistence type="predicted"/>
<dbReference type="EMBL" id="CP159925">
    <property type="protein sequence ID" value="XCO73956.1"/>
    <property type="molecule type" value="Genomic_DNA"/>
</dbReference>
<dbReference type="RefSeq" id="WP_141233366.1">
    <property type="nucleotide sequence ID" value="NZ_CP159925.1"/>
</dbReference>
<keyword evidence="1" id="KW-0812">Transmembrane</keyword>
<feature type="transmembrane region" description="Helical" evidence="1">
    <location>
        <begin position="20"/>
        <end position="42"/>
    </location>
</feature>
<name>A0AAU8MN83_9GAMM</name>
<evidence type="ECO:0000313" key="2">
    <source>
        <dbReference type="EMBL" id="XCO73956.1"/>
    </source>
</evidence>
<keyword evidence="1" id="KW-1133">Transmembrane helix</keyword>
<keyword evidence="1" id="KW-0472">Membrane</keyword>
<evidence type="ECO:0000256" key="1">
    <source>
        <dbReference type="SAM" id="Phobius"/>
    </source>
</evidence>
<accession>A0AAU8MN83</accession>
<dbReference type="AlphaFoldDB" id="A0AAU8MN83"/>
<sequence>MNRRRNAVPQAAPVPWRRGLLRRIALTIALKLALLTALYLLFFSPSNRPHIDDAAIDRRLLPTR</sequence>
<gene>
    <name evidence="2" type="primary">cydP</name>
    <name evidence="2" type="ORF">ABU614_16390</name>
</gene>
<protein>
    <submittedName>
        <fullName evidence="2">Cytochrome oxidase putative small subunit CydP</fullName>
    </submittedName>
</protein>